<dbReference type="Gene3D" id="1.25.40.120">
    <property type="entry name" value="Protein prenylyltransferase"/>
    <property type="match status" value="1"/>
</dbReference>
<dbReference type="AlphaFoldDB" id="A0A1R2C175"/>
<proteinExistence type="inferred from homology"/>
<evidence type="ECO:0000256" key="3">
    <source>
        <dbReference type="ARBA" id="ARBA00022679"/>
    </source>
</evidence>
<evidence type="ECO:0000256" key="4">
    <source>
        <dbReference type="ARBA" id="ARBA00022737"/>
    </source>
</evidence>
<organism evidence="5 6">
    <name type="scientific">Stentor coeruleus</name>
    <dbReference type="NCBI Taxonomy" id="5963"/>
    <lineage>
        <taxon>Eukaryota</taxon>
        <taxon>Sar</taxon>
        <taxon>Alveolata</taxon>
        <taxon>Ciliophora</taxon>
        <taxon>Postciliodesmatophora</taxon>
        <taxon>Heterotrichea</taxon>
        <taxon>Heterotrichida</taxon>
        <taxon>Stentoridae</taxon>
        <taxon>Stentor</taxon>
    </lineage>
</organism>
<comment type="similarity">
    <text evidence="1">Belongs to the protein prenyltransferase subunit alpha family.</text>
</comment>
<evidence type="ECO:0000313" key="6">
    <source>
        <dbReference type="Proteomes" id="UP000187209"/>
    </source>
</evidence>
<name>A0A1R2C175_9CILI</name>
<evidence type="ECO:0000256" key="1">
    <source>
        <dbReference type="ARBA" id="ARBA00006734"/>
    </source>
</evidence>
<dbReference type="PANTHER" id="PTHR11129">
    <property type="entry name" value="PROTEIN FARNESYLTRANSFERASE ALPHA SUBUNIT/RAB GERANYLGERANYL TRANSFERASE ALPHA SUBUNIT"/>
    <property type="match status" value="1"/>
</dbReference>
<keyword evidence="2" id="KW-0637">Prenyltransferase</keyword>
<keyword evidence="6" id="KW-1185">Reference proteome</keyword>
<evidence type="ECO:0000256" key="2">
    <source>
        <dbReference type="ARBA" id="ARBA00022602"/>
    </source>
</evidence>
<dbReference type="Proteomes" id="UP000187209">
    <property type="component" value="Unassembled WGS sequence"/>
</dbReference>
<dbReference type="OrthoDB" id="5358702at2759"/>
<gene>
    <name evidence="5" type="ORF">SteCoe_16510</name>
</gene>
<keyword evidence="3" id="KW-0808">Transferase</keyword>
<comment type="caution">
    <text evidence="5">The sequence shown here is derived from an EMBL/GenBank/DDBJ whole genome shotgun (WGS) entry which is preliminary data.</text>
</comment>
<keyword evidence="4" id="KW-0677">Repeat</keyword>
<reference evidence="5 6" key="1">
    <citation type="submission" date="2016-11" db="EMBL/GenBank/DDBJ databases">
        <title>The macronuclear genome of Stentor coeruleus: a giant cell with tiny introns.</title>
        <authorList>
            <person name="Slabodnick M."/>
            <person name="Ruby J.G."/>
            <person name="Reiff S.B."/>
            <person name="Swart E.C."/>
            <person name="Gosai S."/>
            <person name="Prabakaran S."/>
            <person name="Witkowska E."/>
            <person name="Larue G.E."/>
            <person name="Fisher S."/>
            <person name="Freeman R.M."/>
            <person name="Gunawardena J."/>
            <person name="Chu W."/>
            <person name="Stover N.A."/>
            <person name="Gregory B.D."/>
            <person name="Nowacki M."/>
            <person name="Derisi J."/>
            <person name="Roy S.W."/>
            <person name="Marshall W.F."/>
            <person name="Sood P."/>
        </authorList>
    </citation>
    <scope>NUCLEOTIDE SEQUENCE [LARGE SCALE GENOMIC DNA]</scope>
    <source>
        <strain evidence="5">WM001</strain>
    </source>
</reference>
<dbReference type="Pfam" id="PF01239">
    <property type="entry name" value="PPTA"/>
    <property type="match status" value="1"/>
</dbReference>
<dbReference type="PANTHER" id="PTHR11129:SF3">
    <property type="entry name" value="PROTEIN PRENYLTRANSFERASE ALPHA SUBUNIT REPEAT-CONTAINING PROTEIN 1"/>
    <property type="match status" value="1"/>
</dbReference>
<protein>
    <submittedName>
        <fullName evidence="5">Uncharacterized protein</fullName>
    </submittedName>
</protein>
<dbReference type="EMBL" id="MPUH01000329">
    <property type="protein sequence ID" value="OMJ82741.1"/>
    <property type="molecule type" value="Genomic_DNA"/>
</dbReference>
<accession>A0A1R2C175</accession>
<sequence length="281" mass="33471">MELQKYWNMVRSCSTFSIVDNEFLQDITDEHHTTIDDEFIISKQLAIKIYTFSLEHIKNSRSNTTQHPELKILLDFAVLINGELGLAWNLKKQNFLIHNANDDIHINTLSVKLHRKAAVAWEYRKFLIRQVGIIENEFTILNDLAELHKQNYYLWEYRQWLFQNYLPDDKKQTEIDFLIKYCESHPSDSSSFHCLSEYFKQTNQNFLAYSWISALCQKYYGPNGLYTEKSPPGYETLNLFRAKFRPSTSLDSTYFQEQQILNRNTKYLYFPPKIFNSNHNL</sequence>
<dbReference type="GO" id="GO:0008318">
    <property type="term" value="F:protein prenyltransferase activity"/>
    <property type="evidence" value="ECO:0007669"/>
    <property type="project" value="InterPro"/>
</dbReference>
<evidence type="ECO:0000313" key="5">
    <source>
        <dbReference type="EMBL" id="OMJ82741.1"/>
    </source>
</evidence>
<dbReference type="InterPro" id="IPR002088">
    <property type="entry name" value="Prenyl_trans_a"/>
</dbReference>
<dbReference type="GO" id="GO:0005737">
    <property type="term" value="C:cytoplasm"/>
    <property type="evidence" value="ECO:0007669"/>
    <property type="project" value="TreeGrafter"/>
</dbReference>
<dbReference type="SUPFAM" id="SSF48439">
    <property type="entry name" value="Protein prenylyltransferase"/>
    <property type="match status" value="1"/>
</dbReference>